<feature type="compositionally biased region" description="Basic and acidic residues" evidence="1">
    <location>
        <begin position="20"/>
        <end position="31"/>
    </location>
</feature>
<gene>
    <name evidence="2" type="ORF">GKJPGBOP_07003</name>
</gene>
<name>A0A401WD49_STREY</name>
<dbReference type="RefSeq" id="WP_125057398.1">
    <property type="nucleotide sequence ID" value="NZ_BHZD01000001.1"/>
</dbReference>
<evidence type="ECO:0000313" key="3">
    <source>
        <dbReference type="Proteomes" id="UP000286746"/>
    </source>
</evidence>
<dbReference type="AlphaFoldDB" id="A0A401WD49"/>
<keyword evidence="3" id="KW-1185">Reference proteome</keyword>
<dbReference type="Proteomes" id="UP000286746">
    <property type="component" value="Unassembled WGS sequence"/>
</dbReference>
<evidence type="ECO:0000313" key="2">
    <source>
        <dbReference type="EMBL" id="GCD47237.1"/>
    </source>
</evidence>
<protein>
    <submittedName>
        <fullName evidence="2">Uncharacterized protein</fullName>
    </submittedName>
</protein>
<reference evidence="2 3" key="1">
    <citation type="submission" date="2018-11" db="EMBL/GenBank/DDBJ databases">
        <title>Whole genome sequence of Streptomyces paromomycinus NBRC 15454(T).</title>
        <authorList>
            <person name="Komaki H."/>
            <person name="Tamura T."/>
        </authorList>
    </citation>
    <scope>NUCLEOTIDE SEQUENCE [LARGE SCALE GENOMIC DNA]</scope>
    <source>
        <strain evidence="2 3">NBRC 15454</strain>
    </source>
</reference>
<sequence length="719" mass="78975">MAEFGEPPRFAAEPNGHDANAGERPFDDHPAHNAPGPEPVSNSDGPELFRHGGHEQDQDEQGYRELDQVLGQRVVNYFYGHVNATDATFGFGSPSSPGLAPGLVEPDEIDLLLRDFLHPDGYDAAAGKLQSKNLLILVGEEGNGRRAAAFSLLRDLLGEDVALRSLSPANSLAQLASPGSLKPRSGYVILDYLGETGTNAVQDFEIRRLRTELRRHRSFLVITSSPAAQQRLALREFSVPWSPPDPLDLFDHCAGNRLPPDTPETVTAELRARVRELRKPADVVAVANNLGGGVNAALETLRDSTKECVQQWFDNKPEAKDLLPVAALAFANGLPERTFEELAVSLDHCVRNMGKSAGDLFDEDEPPQQPAVSIDQTRVRWKQRAVGIAEAVQRADDGEDRCRSERRVEFTSPRVRDLVIGDLHDRYGYELWYPLRQWLEQLSVEGSLAVRQEVARGVALLARYALAEVEEKLLEVWAGGVSSQRVTAASVLQFMCADEQLAGQALTLALSWVEGRGQERAITATMALAGELGSIYRLDSLHWLWVLASRGERIASAARRALVLLLATAEHEPERARLVLRYLRTQARYTPSGKARGITLGIIVQVLGARRLSSEEPLAAFLLRTDPSLADQFGALWLTVLHSPCRSSAIAELCRTLVALREDEAASSLVRLLGETMRDGMNEQQRAALRNDLPAALHHPRYSSPGIQQLARLLLNSGA</sequence>
<proteinExistence type="predicted"/>
<dbReference type="EMBL" id="BHZD01000001">
    <property type="protein sequence ID" value="GCD47237.1"/>
    <property type="molecule type" value="Genomic_DNA"/>
</dbReference>
<comment type="caution">
    <text evidence="2">The sequence shown here is derived from an EMBL/GenBank/DDBJ whole genome shotgun (WGS) entry which is preliminary data.</text>
</comment>
<feature type="region of interest" description="Disordered" evidence="1">
    <location>
        <begin position="1"/>
        <end position="60"/>
    </location>
</feature>
<evidence type="ECO:0000256" key="1">
    <source>
        <dbReference type="SAM" id="MobiDB-lite"/>
    </source>
</evidence>
<accession>A0A401WD49</accession>
<feature type="compositionally biased region" description="Basic and acidic residues" evidence="1">
    <location>
        <begin position="47"/>
        <end position="60"/>
    </location>
</feature>
<organism evidence="2 3">
    <name type="scientific">Streptomyces paromomycinus</name>
    <name type="common">Streptomyces rimosus subsp. paromomycinus</name>
    <dbReference type="NCBI Taxonomy" id="92743"/>
    <lineage>
        <taxon>Bacteria</taxon>
        <taxon>Bacillati</taxon>
        <taxon>Actinomycetota</taxon>
        <taxon>Actinomycetes</taxon>
        <taxon>Kitasatosporales</taxon>
        <taxon>Streptomycetaceae</taxon>
        <taxon>Streptomyces</taxon>
    </lineage>
</organism>